<organism evidence="1 2">
    <name type="scientific">Potamilus streckersoni</name>
    <dbReference type="NCBI Taxonomy" id="2493646"/>
    <lineage>
        <taxon>Eukaryota</taxon>
        <taxon>Metazoa</taxon>
        <taxon>Spiralia</taxon>
        <taxon>Lophotrochozoa</taxon>
        <taxon>Mollusca</taxon>
        <taxon>Bivalvia</taxon>
        <taxon>Autobranchia</taxon>
        <taxon>Heteroconchia</taxon>
        <taxon>Palaeoheterodonta</taxon>
        <taxon>Unionida</taxon>
        <taxon>Unionoidea</taxon>
        <taxon>Unionidae</taxon>
        <taxon>Ambleminae</taxon>
        <taxon>Lampsilini</taxon>
        <taxon>Potamilus</taxon>
    </lineage>
</organism>
<reference evidence="1" key="2">
    <citation type="journal article" date="2021" name="Genome Biol. Evol.">
        <title>Developing a high-quality reference genome for a parasitic bivalve with doubly uniparental inheritance (Bivalvia: Unionida).</title>
        <authorList>
            <person name="Smith C.H."/>
        </authorList>
    </citation>
    <scope>NUCLEOTIDE SEQUENCE</scope>
    <source>
        <strain evidence="1">CHS0354</strain>
        <tissue evidence="1">Mantle</tissue>
    </source>
</reference>
<accession>A0AAE0T4G2</accession>
<reference evidence="1" key="1">
    <citation type="journal article" date="2021" name="Genome Biol. Evol.">
        <title>A High-Quality Reference Genome for a Parasitic Bivalve with Doubly Uniparental Inheritance (Bivalvia: Unionida).</title>
        <authorList>
            <person name="Smith C.H."/>
        </authorList>
    </citation>
    <scope>NUCLEOTIDE SEQUENCE</scope>
    <source>
        <strain evidence="1">CHS0354</strain>
    </source>
</reference>
<sequence>MDLVQWTLIIAAFVEYNVATFNDASVEIDLRHSIVRGYSPYVSFIEAPSLSPGNTCGSQAVLRIDFSGKYQGAKILLQYGETPYLWTLDISDSRTGDGYGGDNGTTSNMAEIQIHNKQMRIYGNMLPGYMDASSDGGLLIKTIDNFVNKGSRALIDISDERVEWRSKVKDFLESKFLFTLSGQKPVYGEMDYYIYIGFNRVVAGSFRNGTGLCYATISLYSFAEMFRFYSLRDIRSYIVLELRVLDKDMTVGEKFQVIFWA</sequence>
<dbReference type="AlphaFoldDB" id="A0AAE0T4G2"/>
<proteinExistence type="predicted"/>
<dbReference type="EMBL" id="JAEAOA010002119">
    <property type="protein sequence ID" value="KAK3603184.1"/>
    <property type="molecule type" value="Genomic_DNA"/>
</dbReference>
<name>A0AAE0T4G2_9BIVA</name>
<protein>
    <submittedName>
        <fullName evidence="1">Uncharacterized protein</fullName>
    </submittedName>
</protein>
<evidence type="ECO:0000313" key="2">
    <source>
        <dbReference type="Proteomes" id="UP001195483"/>
    </source>
</evidence>
<evidence type="ECO:0000313" key="1">
    <source>
        <dbReference type="EMBL" id="KAK3603184.1"/>
    </source>
</evidence>
<dbReference type="Proteomes" id="UP001195483">
    <property type="component" value="Unassembled WGS sequence"/>
</dbReference>
<comment type="caution">
    <text evidence="1">The sequence shown here is derived from an EMBL/GenBank/DDBJ whole genome shotgun (WGS) entry which is preliminary data.</text>
</comment>
<keyword evidence="2" id="KW-1185">Reference proteome</keyword>
<reference evidence="1" key="3">
    <citation type="submission" date="2023-05" db="EMBL/GenBank/DDBJ databases">
        <authorList>
            <person name="Smith C.H."/>
        </authorList>
    </citation>
    <scope>NUCLEOTIDE SEQUENCE</scope>
    <source>
        <strain evidence="1">CHS0354</strain>
        <tissue evidence="1">Mantle</tissue>
    </source>
</reference>
<gene>
    <name evidence="1" type="ORF">CHS0354_036106</name>
</gene>